<keyword evidence="4 9" id="KW-0963">Cytoplasm</keyword>
<dbReference type="CDD" id="cd01556">
    <property type="entry name" value="EPSP_synthase"/>
    <property type="match status" value="1"/>
</dbReference>
<protein>
    <recommendedName>
        <fullName evidence="9">3-phosphoshikimate 1-carboxyvinyltransferase</fullName>
        <ecNumber evidence="9">2.5.1.19</ecNumber>
    </recommendedName>
    <alternativeName>
        <fullName evidence="9">5-enolpyruvylshikimate-3-phosphate synthase</fullName>
        <shortName evidence="9">EPSP synthase</shortName>
        <shortName evidence="9">EPSPS</shortName>
    </alternativeName>
</protein>
<dbReference type="InterPro" id="IPR001986">
    <property type="entry name" value="Enolpyruvate_Tfrase_dom"/>
</dbReference>
<feature type="binding site" evidence="9">
    <location>
        <position position="341"/>
    </location>
    <ligand>
        <name>phosphoenolpyruvate</name>
        <dbReference type="ChEBI" id="CHEBI:58702"/>
    </ligand>
</feature>
<feature type="binding site" evidence="9">
    <location>
        <position position="20"/>
    </location>
    <ligand>
        <name>3-phosphoshikimate</name>
        <dbReference type="ChEBI" id="CHEBI:145989"/>
    </ligand>
</feature>
<evidence type="ECO:0000256" key="2">
    <source>
        <dbReference type="ARBA" id="ARBA00004811"/>
    </source>
</evidence>
<evidence type="ECO:0000256" key="4">
    <source>
        <dbReference type="ARBA" id="ARBA00022490"/>
    </source>
</evidence>
<evidence type="ECO:0000256" key="3">
    <source>
        <dbReference type="ARBA" id="ARBA00009948"/>
    </source>
</evidence>
<comment type="pathway">
    <text evidence="2 9">Metabolic intermediate biosynthesis; chorismate biosynthesis; chorismate from D-erythrose 4-phosphate and phosphoenolpyruvate: step 6/7.</text>
</comment>
<comment type="caution">
    <text evidence="11">The sequence shown here is derived from an EMBL/GenBank/DDBJ whole genome shotgun (WGS) entry which is preliminary data.</text>
</comment>
<dbReference type="InterPro" id="IPR036968">
    <property type="entry name" value="Enolpyruvate_Tfrase_sf"/>
</dbReference>
<feature type="binding site" evidence="9">
    <location>
        <position position="166"/>
    </location>
    <ligand>
        <name>phosphoenolpyruvate</name>
        <dbReference type="ChEBI" id="CHEBI:58702"/>
    </ligand>
</feature>
<sequence>MKLLSGKHLQGELVVPADKSISHRSIMFGAISHGKTTVTNFLKAEDCLSTISVFKQLGVDITEENGQIHIHGQGVEGLQTPTTRLDAGNSGTTIRLILGILAGSKLTAEIAGDESLNRRPMERVMRPLREMGAHLEGINQPDLPPLRITGSSLKAIDYAMPIASAQVKSAILFAALQAEGETTILEKEKSRNHTEEMIKQFGGEITVEDKKITISGGQQLIGQEITVPGDISSAAFYLVAASILPNSQVTLKQVGINPTRTGILDVLAEMGASIQQVAIDSQNQAADLIVRSATLKSCTIEGAIIPRLIDELPILALAATQATGTTIIRDAQELKVKETNRIDATAKELTKMGAAIETTPDGLIIHGPTPLHGAIVDSHGDHRIGMMLQIAALLTDEAVELKQPEAVNISYPTFFKDVAKLIKEDV</sequence>
<comment type="subcellular location">
    <subcellularLocation>
        <location evidence="9">Cytoplasm</location>
    </subcellularLocation>
</comment>
<evidence type="ECO:0000256" key="5">
    <source>
        <dbReference type="ARBA" id="ARBA00022605"/>
    </source>
</evidence>
<evidence type="ECO:0000313" key="12">
    <source>
        <dbReference type="Proteomes" id="UP000194933"/>
    </source>
</evidence>
<evidence type="ECO:0000256" key="6">
    <source>
        <dbReference type="ARBA" id="ARBA00022679"/>
    </source>
</evidence>
<comment type="caution">
    <text evidence="9">Lacks conserved residue(s) required for the propagation of feature annotation.</text>
</comment>
<dbReference type="EMBL" id="NGMO01000002">
    <property type="protein sequence ID" value="OTP11315.1"/>
    <property type="molecule type" value="Genomic_DNA"/>
</dbReference>
<dbReference type="FunFam" id="3.65.10.10:FF:000006">
    <property type="entry name" value="3-phosphoshikimate 1-carboxyvinyltransferase"/>
    <property type="match status" value="1"/>
</dbReference>
<comment type="catalytic activity">
    <reaction evidence="8">
        <text>3-phosphoshikimate + phosphoenolpyruvate = 5-O-(1-carboxyvinyl)-3-phosphoshikimate + phosphate</text>
        <dbReference type="Rhea" id="RHEA:21256"/>
        <dbReference type="ChEBI" id="CHEBI:43474"/>
        <dbReference type="ChEBI" id="CHEBI:57701"/>
        <dbReference type="ChEBI" id="CHEBI:58702"/>
        <dbReference type="ChEBI" id="CHEBI:145989"/>
        <dbReference type="EC" id="2.5.1.19"/>
    </reaction>
    <physiologicalReaction direction="left-to-right" evidence="8">
        <dbReference type="Rhea" id="RHEA:21257"/>
    </physiologicalReaction>
</comment>
<feature type="binding site" evidence="9">
    <location>
        <position position="24"/>
    </location>
    <ligand>
        <name>3-phosphoshikimate</name>
        <dbReference type="ChEBI" id="CHEBI:145989"/>
    </ligand>
</feature>
<dbReference type="UniPathway" id="UPA00053">
    <property type="reaction ID" value="UER00089"/>
</dbReference>
<feature type="binding site" evidence="9">
    <location>
        <position position="310"/>
    </location>
    <ligand>
        <name>3-phosphoshikimate</name>
        <dbReference type="ChEBI" id="CHEBI:145989"/>
    </ligand>
</feature>
<feature type="active site" description="Proton acceptor" evidence="9">
    <location>
        <position position="310"/>
    </location>
</feature>
<feature type="domain" description="Enolpyruvate transferase" evidence="10">
    <location>
        <begin position="6"/>
        <end position="416"/>
    </location>
</feature>
<evidence type="ECO:0000256" key="9">
    <source>
        <dbReference type="HAMAP-Rule" id="MF_00210"/>
    </source>
</evidence>
<dbReference type="AlphaFoldDB" id="A0A242K162"/>
<dbReference type="PROSITE" id="PS00104">
    <property type="entry name" value="EPSP_SYNTHASE_1"/>
    <property type="match status" value="1"/>
</dbReference>
<keyword evidence="7 9" id="KW-0057">Aromatic amino acid biosynthesis</keyword>
<proteinExistence type="inferred from homology"/>
<evidence type="ECO:0000256" key="7">
    <source>
        <dbReference type="ARBA" id="ARBA00023141"/>
    </source>
</evidence>
<comment type="function">
    <text evidence="1 9">Catalyzes the transfer of the enolpyruvyl moiety of phosphoenolpyruvate (PEP) to the 5-hydroxyl of shikimate-3-phosphate (S3P) to produce enolpyruvyl shikimate-3-phosphate and inorganic phosphate.</text>
</comment>
<reference evidence="11 12" key="1">
    <citation type="submission" date="2017-05" db="EMBL/GenBank/DDBJ databases">
        <title>The Genome Sequence of Enterococcus sp. 10A9_DIV0425.</title>
        <authorList>
            <consortium name="The Broad Institute Genomics Platform"/>
            <consortium name="The Broad Institute Genomic Center for Infectious Diseases"/>
            <person name="Earl A."/>
            <person name="Manson A."/>
            <person name="Schwartman J."/>
            <person name="Gilmore M."/>
            <person name="Abouelleil A."/>
            <person name="Cao P."/>
            <person name="Chapman S."/>
            <person name="Cusick C."/>
            <person name="Shea T."/>
            <person name="Young S."/>
            <person name="Neafsey D."/>
            <person name="Nusbaum C."/>
            <person name="Birren B."/>
        </authorList>
    </citation>
    <scope>NUCLEOTIDE SEQUENCE [LARGE SCALE GENOMIC DNA]</scope>
    <source>
        <strain evidence="11 12">10A9_DIV0425</strain>
    </source>
</reference>
<dbReference type="HAMAP" id="MF_00210">
    <property type="entry name" value="EPSP_synth"/>
    <property type="match status" value="1"/>
</dbReference>
<dbReference type="PANTHER" id="PTHR21090">
    <property type="entry name" value="AROM/DEHYDROQUINATE SYNTHASE"/>
    <property type="match status" value="1"/>
</dbReference>
<keyword evidence="5 9" id="KW-0028">Amino-acid biosynthesis</keyword>
<dbReference type="InterPro" id="IPR006264">
    <property type="entry name" value="EPSP_synthase"/>
</dbReference>
<name>A0A242K162_9ENTE</name>
<feature type="binding site" evidence="9">
    <location>
        <position position="166"/>
    </location>
    <ligand>
        <name>3-phosphoshikimate</name>
        <dbReference type="ChEBI" id="CHEBI:145989"/>
    </ligand>
</feature>
<dbReference type="InterPro" id="IPR023193">
    <property type="entry name" value="EPSP_synthase_CS"/>
</dbReference>
<evidence type="ECO:0000259" key="10">
    <source>
        <dbReference type="Pfam" id="PF00275"/>
    </source>
</evidence>
<organism evidence="11 12">
    <name type="scientific">Candidatus Enterococcus wittei</name>
    <dbReference type="NCBI Taxonomy" id="1987383"/>
    <lineage>
        <taxon>Bacteria</taxon>
        <taxon>Bacillati</taxon>
        <taxon>Bacillota</taxon>
        <taxon>Bacilli</taxon>
        <taxon>Lactobacillales</taxon>
        <taxon>Enterococcaceae</taxon>
        <taxon>Enterococcus</taxon>
    </lineage>
</organism>
<dbReference type="Proteomes" id="UP000194933">
    <property type="component" value="Unassembled WGS sequence"/>
</dbReference>
<dbReference type="EC" id="2.5.1.19" evidence="9"/>
<feature type="binding site" evidence="9">
    <location>
        <position position="19"/>
    </location>
    <ligand>
        <name>3-phosphoshikimate</name>
        <dbReference type="ChEBI" id="CHEBI:145989"/>
    </ligand>
</feature>
<feature type="binding site" evidence="9">
    <location>
        <position position="383"/>
    </location>
    <ligand>
        <name>phosphoenolpyruvate</name>
        <dbReference type="ChEBI" id="CHEBI:58702"/>
    </ligand>
</feature>
<gene>
    <name evidence="9" type="primary">aroA</name>
    <name evidence="11" type="ORF">A5844_001450</name>
</gene>
<dbReference type="InterPro" id="IPR013792">
    <property type="entry name" value="RNA3'P_cycl/enolpyr_Trfase_a/b"/>
</dbReference>
<feature type="binding site" evidence="9">
    <location>
        <position position="119"/>
    </location>
    <ligand>
        <name>phosphoenolpyruvate</name>
        <dbReference type="ChEBI" id="CHEBI:58702"/>
    </ligand>
</feature>
<dbReference type="GO" id="GO:0003866">
    <property type="term" value="F:3-phosphoshikimate 1-carboxyvinyltransferase activity"/>
    <property type="evidence" value="ECO:0007669"/>
    <property type="project" value="UniProtKB-UniRule"/>
</dbReference>
<dbReference type="Gene3D" id="3.65.10.10">
    <property type="entry name" value="Enolpyruvate transferase domain"/>
    <property type="match status" value="2"/>
</dbReference>
<accession>A0A242K162</accession>
<dbReference type="STRING" id="1987383.A5844_001450"/>
<dbReference type="FunFam" id="3.65.10.10:FF:000005">
    <property type="entry name" value="3-phosphoshikimate 1-carboxyvinyltransferase"/>
    <property type="match status" value="1"/>
</dbReference>
<evidence type="ECO:0000256" key="8">
    <source>
        <dbReference type="ARBA" id="ARBA00044633"/>
    </source>
</evidence>
<keyword evidence="12" id="KW-1185">Reference proteome</keyword>
<dbReference type="PANTHER" id="PTHR21090:SF5">
    <property type="entry name" value="PENTAFUNCTIONAL AROM POLYPEPTIDE"/>
    <property type="match status" value="1"/>
</dbReference>
<dbReference type="PIRSF" id="PIRSF000505">
    <property type="entry name" value="EPSPS"/>
    <property type="match status" value="1"/>
</dbReference>
<evidence type="ECO:0000256" key="1">
    <source>
        <dbReference type="ARBA" id="ARBA00002174"/>
    </source>
</evidence>
<evidence type="ECO:0000313" key="11">
    <source>
        <dbReference type="EMBL" id="OTP11315.1"/>
    </source>
</evidence>
<feature type="binding site" evidence="9">
    <location>
        <position position="91"/>
    </location>
    <ligand>
        <name>phosphoenolpyruvate</name>
        <dbReference type="ChEBI" id="CHEBI:58702"/>
    </ligand>
</feature>
<feature type="binding site" evidence="9">
    <location>
        <position position="164"/>
    </location>
    <ligand>
        <name>3-phosphoshikimate</name>
        <dbReference type="ChEBI" id="CHEBI:145989"/>
    </ligand>
</feature>
<dbReference type="NCBIfam" id="TIGR01356">
    <property type="entry name" value="aroA"/>
    <property type="match status" value="1"/>
</dbReference>
<comment type="subunit">
    <text evidence="9">Monomer.</text>
</comment>
<keyword evidence="6 9" id="KW-0808">Transferase</keyword>
<dbReference type="RefSeq" id="WP_086284545.1">
    <property type="nucleotide sequence ID" value="NZ_NGMO01000002.1"/>
</dbReference>
<feature type="binding site" evidence="9">
    <location>
        <position position="19"/>
    </location>
    <ligand>
        <name>phosphoenolpyruvate</name>
        <dbReference type="ChEBI" id="CHEBI:58702"/>
    </ligand>
</feature>
<dbReference type="GO" id="GO:0005737">
    <property type="term" value="C:cytoplasm"/>
    <property type="evidence" value="ECO:0007669"/>
    <property type="project" value="UniProtKB-SubCell"/>
</dbReference>
<dbReference type="SUPFAM" id="SSF55205">
    <property type="entry name" value="EPT/RTPC-like"/>
    <property type="match status" value="1"/>
</dbReference>
<dbReference type="GO" id="GO:0008652">
    <property type="term" value="P:amino acid biosynthetic process"/>
    <property type="evidence" value="ECO:0007669"/>
    <property type="project" value="UniProtKB-KW"/>
</dbReference>
<dbReference type="GO" id="GO:0009073">
    <property type="term" value="P:aromatic amino acid family biosynthetic process"/>
    <property type="evidence" value="ECO:0007669"/>
    <property type="project" value="UniProtKB-KW"/>
</dbReference>
<dbReference type="Pfam" id="PF00275">
    <property type="entry name" value="EPSP_synthase"/>
    <property type="match status" value="1"/>
</dbReference>
<dbReference type="PROSITE" id="PS00885">
    <property type="entry name" value="EPSP_SYNTHASE_2"/>
    <property type="match status" value="1"/>
</dbReference>
<feature type="binding site" evidence="9">
    <location>
        <position position="337"/>
    </location>
    <ligand>
        <name>3-phosphoshikimate</name>
        <dbReference type="ChEBI" id="CHEBI:145989"/>
    </ligand>
</feature>
<dbReference type="GO" id="GO:0009423">
    <property type="term" value="P:chorismate biosynthetic process"/>
    <property type="evidence" value="ECO:0007669"/>
    <property type="project" value="UniProtKB-UniRule"/>
</dbReference>
<comment type="similarity">
    <text evidence="3 9">Belongs to the EPSP synthase family.</text>
</comment>